<feature type="compositionally biased region" description="Polar residues" evidence="1">
    <location>
        <begin position="101"/>
        <end position="116"/>
    </location>
</feature>
<accession>A0A182VES7</accession>
<dbReference type="AlphaFoldDB" id="A0A182VES7"/>
<keyword evidence="3" id="KW-1185">Reference proteome</keyword>
<sequence>MTNEPDFAGGRGVIRAEWQAGTALDEREVRRVCTRFITAAPRMAGARKVRKGNFHTIMAVARGFPSRERTQQRTAAFPLPATTTTRERVGVLRDHAIDGQRPNQFGPNRTGSQPTVCRSPGRVAGVGKHIDISTPLPFIFSCPVCG</sequence>
<evidence type="ECO:0000256" key="1">
    <source>
        <dbReference type="SAM" id="MobiDB-lite"/>
    </source>
</evidence>
<dbReference type="VEuPathDB" id="VectorBase:AMEM013740"/>
<organism evidence="2 3">
    <name type="scientific">Anopheles merus</name>
    <name type="common">Mosquito</name>
    <dbReference type="NCBI Taxonomy" id="30066"/>
    <lineage>
        <taxon>Eukaryota</taxon>
        <taxon>Metazoa</taxon>
        <taxon>Ecdysozoa</taxon>
        <taxon>Arthropoda</taxon>
        <taxon>Hexapoda</taxon>
        <taxon>Insecta</taxon>
        <taxon>Pterygota</taxon>
        <taxon>Neoptera</taxon>
        <taxon>Endopterygota</taxon>
        <taxon>Diptera</taxon>
        <taxon>Nematocera</taxon>
        <taxon>Culicoidea</taxon>
        <taxon>Culicidae</taxon>
        <taxon>Anophelinae</taxon>
        <taxon>Anopheles</taxon>
    </lineage>
</organism>
<evidence type="ECO:0000313" key="3">
    <source>
        <dbReference type="Proteomes" id="UP000075903"/>
    </source>
</evidence>
<name>A0A182VES7_ANOME</name>
<feature type="region of interest" description="Disordered" evidence="1">
    <location>
        <begin position="98"/>
        <end position="117"/>
    </location>
</feature>
<dbReference type="EnsemblMetazoa" id="AMEM013740-RA">
    <property type="protein sequence ID" value="AMEM013740-PA"/>
    <property type="gene ID" value="AMEM013740"/>
</dbReference>
<protein>
    <submittedName>
        <fullName evidence="2">Uncharacterized protein</fullName>
    </submittedName>
</protein>
<dbReference type="Proteomes" id="UP000075903">
    <property type="component" value="Unassembled WGS sequence"/>
</dbReference>
<proteinExistence type="predicted"/>
<evidence type="ECO:0000313" key="2">
    <source>
        <dbReference type="EnsemblMetazoa" id="AMEM013740-PA"/>
    </source>
</evidence>
<reference evidence="2" key="1">
    <citation type="submission" date="2020-05" db="UniProtKB">
        <authorList>
            <consortium name="EnsemblMetazoa"/>
        </authorList>
    </citation>
    <scope>IDENTIFICATION</scope>
    <source>
        <strain evidence="2">MAF</strain>
    </source>
</reference>